<dbReference type="KEGG" id="muo:115461396"/>
<dbReference type="PANTHER" id="PTHR15654">
    <property type="entry name" value="COILED-COIL DOMAIN-CONTAINING PROTEIN 113-RELATED"/>
    <property type="match status" value="1"/>
</dbReference>
<dbReference type="OrthoDB" id="10254794at2759"/>
<evidence type="ECO:0000259" key="6">
    <source>
        <dbReference type="Pfam" id="PF13870"/>
    </source>
</evidence>
<sequence>MAAEESLEDGELSAIQGQEEPPVPAAREEELHPEQDSRQPEDEPGEKVEEEEQQQLETLRETEPQPEGEEQQQQEEAAKEPEAGEEAPAEEQQQPRDARTPGGEEVEGAETVEQAQEEEARVSEPEPTVQEKDDDDEQEEEEQQQQQRSRQSSLAEEQEEKDDEEDQIRGTAERSELVLRYLAMCGEREMLLQHSLLLQHKLCTSFRRRRGSEVRRSPKSRSSVPASPLPASAAPALEMEQRYQRTLEALTELRVQFMQDSAQYKQQADELESRCQEILEKVDVDWRVFQERKKQVALAVLSRRGGKQAAVEELEQMQAREQRREETVVQVRLENIKLKDQVHELELELRASEELAEGLHLIDFEQLKIENQTYNEKIEERNEELQKLRRKITSTVHVLAHLKEKLQFVQAENLVKKDRLTEVEAAVALRRDILTKTKQARDSLRISNVKLRQKCGLLGNEALLRDFEDKVDASEELSRRLETLKRRHAELTLNCSAIKKKIKEAKLAKAALQK</sequence>
<evidence type="ECO:0000256" key="4">
    <source>
        <dbReference type="SAM" id="Coils"/>
    </source>
</evidence>
<feature type="coiled-coil region" evidence="4">
    <location>
        <begin position="464"/>
        <end position="501"/>
    </location>
</feature>
<dbReference type="Proteomes" id="UP000515156">
    <property type="component" value="Chromosome 2"/>
</dbReference>
<dbReference type="InterPro" id="IPR051885">
    <property type="entry name" value="CC_CF"/>
</dbReference>
<dbReference type="InParanoid" id="A0A6P7WV31"/>
<dbReference type="InterPro" id="IPR025254">
    <property type="entry name" value="CCDC113/CCDC96_CC"/>
</dbReference>
<dbReference type="GO" id="GO:0036064">
    <property type="term" value="C:ciliary basal body"/>
    <property type="evidence" value="ECO:0007669"/>
    <property type="project" value="TreeGrafter"/>
</dbReference>
<dbReference type="GeneID" id="115461396"/>
<feature type="compositionally biased region" description="Low complexity" evidence="5">
    <location>
        <begin position="144"/>
        <end position="155"/>
    </location>
</feature>
<feature type="compositionally biased region" description="Acidic residues" evidence="5">
    <location>
        <begin position="1"/>
        <end position="11"/>
    </location>
</feature>
<evidence type="ECO:0000256" key="2">
    <source>
        <dbReference type="ARBA" id="ARBA00023054"/>
    </source>
</evidence>
<dbReference type="GO" id="GO:0005930">
    <property type="term" value="C:axoneme"/>
    <property type="evidence" value="ECO:0007669"/>
    <property type="project" value="TreeGrafter"/>
</dbReference>
<feature type="region of interest" description="Disordered" evidence="5">
    <location>
        <begin position="209"/>
        <end position="236"/>
    </location>
</feature>
<reference evidence="8" key="1">
    <citation type="submission" date="2025-08" db="UniProtKB">
        <authorList>
            <consortium name="RefSeq"/>
        </authorList>
    </citation>
    <scope>IDENTIFICATION</scope>
</reference>
<dbReference type="PANTHER" id="PTHR15654:SF1">
    <property type="entry name" value="COILED-COIL DOMAIN-CONTAINING PROTEIN 96"/>
    <property type="match status" value="1"/>
</dbReference>
<evidence type="ECO:0000256" key="1">
    <source>
        <dbReference type="ARBA" id="ARBA00004138"/>
    </source>
</evidence>
<name>A0A6P7WV31_9AMPH</name>
<feature type="compositionally biased region" description="Acidic residues" evidence="5">
    <location>
        <begin position="156"/>
        <end position="166"/>
    </location>
</feature>
<keyword evidence="7" id="KW-1185">Reference proteome</keyword>
<evidence type="ECO:0000256" key="5">
    <source>
        <dbReference type="SAM" id="MobiDB-lite"/>
    </source>
</evidence>
<feature type="compositionally biased region" description="Basic and acidic residues" evidence="5">
    <location>
        <begin position="26"/>
        <end position="47"/>
    </location>
</feature>
<dbReference type="CTD" id="257236"/>
<evidence type="ECO:0000256" key="3">
    <source>
        <dbReference type="ARBA" id="ARBA00023273"/>
    </source>
</evidence>
<gene>
    <name evidence="8" type="primary">CCDC96</name>
</gene>
<feature type="coiled-coil region" evidence="4">
    <location>
        <begin position="236"/>
        <end position="281"/>
    </location>
</feature>
<organism evidence="7 8">
    <name type="scientific">Microcaecilia unicolor</name>
    <dbReference type="NCBI Taxonomy" id="1415580"/>
    <lineage>
        <taxon>Eukaryota</taxon>
        <taxon>Metazoa</taxon>
        <taxon>Chordata</taxon>
        <taxon>Craniata</taxon>
        <taxon>Vertebrata</taxon>
        <taxon>Euteleostomi</taxon>
        <taxon>Amphibia</taxon>
        <taxon>Gymnophiona</taxon>
        <taxon>Siphonopidae</taxon>
        <taxon>Microcaecilia</taxon>
    </lineage>
</organism>
<feature type="compositionally biased region" description="Low complexity" evidence="5">
    <location>
        <begin position="220"/>
        <end position="236"/>
    </location>
</feature>
<keyword evidence="2 4" id="KW-0175">Coiled coil</keyword>
<evidence type="ECO:0000313" key="7">
    <source>
        <dbReference type="Proteomes" id="UP000515156"/>
    </source>
</evidence>
<comment type="subcellular location">
    <subcellularLocation>
        <location evidence="1">Cell projection</location>
        <location evidence="1">Cilium</location>
    </subcellularLocation>
</comment>
<dbReference type="RefSeq" id="XP_030047022.1">
    <property type="nucleotide sequence ID" value="XM_030191162.1"/>
</dbReference>
<protein>
    <submittedName>
        <fullName evidence="8">Coiled-coil domain-containing protein 96</fullName>
    </submittedName>
</protein>
<feature type="compositionally biased region" description="Acidic residues" evidence="5">
    <location>
        <begin position="132"/>
        <end position="143"/>
    </location>
</feature>
<feature type="coiled-coil region" evidence="4">
    <location>
        <begin position="307"/>
        <end position="395"/>
    </location>
</feature>
<evidence type="ECO:0000313" key="8">
    <source>
        <dbReference type="RefSeq" id="XP_030047022.1"/>
    </source>
</evidence>
<accession>A0A6P7WV31</accession>
<dbReference type="FunCoup" id="A0A6P7WV31">
    <property type="interactions" value="112"/>
</dbReference>
<dbReference type="GO" id="GO:0060271">
    <property type="term" value="P:cilium assembly"/>
    <property type="evidence" value="ECO:0007669"/>
    <property type="project" value="TreeGrafter"/>
</dbReference>
<proteinExistence type="predicted"/>
<dbReference type="Pfam" id="PF13870">
    <property type="entry name" value="CCDC113_CCDC96_CC"/>
    <property type="match status" value="1"/>
</dbReference>
<dbReference type="AlphaFoldDB" id="A0A6P7WV31"/>
<feature type="region of interest" description="Disordered" evidence="5">
    <location>
        <begin position="1"/>
        <end position="171"/>
    </location>
</feature>
<feature type="domain" description="CCDC113/CCDC96 coiled-coil" evidence="6">
    <location>
        <begin position="322"/>
        <end position="496"/>
    </location>
</feature>
<feature type="compositionally biased region" description="Acidic residues" evidence="5">
    <location>
        <begin position="64"/>
        <end position="73"/>
    </location>
</feature>
<keyword evidence="3" id="KW-0966">Cell projection</keyword>